<reference evidence="1" key="1">
    <citation type="submission" date="2020-10" db="EMBL/GenBank/DDBJ databases">
        <title>Genome Sequence of ESBL Producing Zambian Clinical Strains.</title>
        <authorList>
            <person name="Shawa M."/>
            <person name="Furuta Y."/>
            <person name="Simbotwe M."/>
            <person name="Mulenga E."/>
            <person name="Mubanga M."/>
            <person name="Mulenga G."/>
            <person name="Kaile C."/>
            <person name="Zorigt T."/>
            <person name="Hang'ombe B."/>
            <person name="Higashi H."/>
        </authorList>
    </citation>
    <scope>NUCLEOTIDE SEQUENCE</scope>
    <source>
        <strain evidence="1">Zam_UTH_09</strain>
    </source>
</reference>
<dbReference type="Gene3D" id="3.40.1080.10">
    <property type="entry name" value="Glutaconate Coenzyme A-transferase"/>
    <property type="match status" value="2"/>
</dbReference>
<comment type="caution">
    <text evidence="1">The sequence shown here is derived from an EMBL/GenBank/DDBJ whole genome shotgun (WGS) entry which is preliminary data.</text>
</comment>
<dbReference type="InterPro" id="IPR004165">
    <property type="entry name" value="CoA_trans_fam_I"/>
</dbReference>
<dbReference type="GO" id="GO:0008410">
    <property type="term" value="F:CoA-transferase activity"/>
    <property type="evidence" value="ECO:0007669"/>
    <property type="project" value="InterPro"/>
</dbReference>
<proteinExistence type="predicted"/>
<sequence length="389" mass="42142">MNARTRERPNLIEHVTFRGDEYLFYPALPLDVVIVRGTHADEDGNLTTDEEVMKLEVLHAVLAARRYGAKVLAQVKYRVAKGSLHPKSITVPGNLIDAIVVCEEPQTDHRQTSSWAFDPALCGDIQLPAAQNAPLPLDLRKLIGRIACRYLTPGCVINLGTGIPNDVIGAIIHEEQLGEQVTITVESGIYGGQQAGGVDFGIGRNLSAMISHQDQMLYYNGAGVDITFMGAGEMDPHGHVNATRLGASCPGAGGFIDITQNARHVVFCSSFTAKGLEIACEHGALHIRREGEVRKFVAGVNQISYNGELARAKGQTMHYVTERAVFELRPEGPVLTEIAPGIDLERDILAHMDFHPAIAADLQVMDSRLFAPPPCGLAEHLSRNSSSDS</sequence>
<dbReference type="InterPro" id="IPR037171">
    <property type="entry name" value="NagB/RpiA_transferase-like"/>
</dbReference>
<accession>A0A919LXP1</accession>
<organism evidence="1 2">
    <name type="scientific">Klebsiella pneumoniae</name>
    <dbReference type="NCBI Taxonomy" id="573"/>
    <lineage>
        <taxon>Bacteria</taxon>
        <taxon>Pseudomonadati</taxon>
        <taxon>Pseudomonadota</taxon>
        <taxon>Gammaproteobacteria</taxon>
        <taxon>Enterobacterales</taxon>
        <taxon>Enterobacteriaceae</taxon>
        <taxon>Klebsiella/Raoultella group</taxon>
        <taxon>Klebsiella</taxon>
        <taxon>Klebsiella pneumoniae complex</taxon>
    </lineage>
</organism>
<dbReference type="Pfam" id="PF01144">
    <property type="entry name" value="CoA_trans"/>
    <property type="match status" value="1"/>
</dbReference>
<dbReference type="PANTHER" id="PTHR43293:SF1">
    <property type="entry name" value="ACETATE COA-TRANSFERASE YDIF"/>
    <property type="match status" value="1"/>
</dbReference>
<dbReference type="PANTHER" id="PTHR43293">
    <property type="entry name" value="ACETATE COA-TRANSFERASE YDIF"/>
    <property type="match status" value="1"/>
</dbReference>
<evidence type="ECO:0000313" key="2">
    <source>
        <dbReference type="Proteomes" id="UP000655094"/>
    </source>
</evidence>
<dbReference type="AlphaFoldDB" id="A0A919LXP1"/>
<dbReference type="Proteomes" id="UP000655094">
    <property type="component" value="Unassembled WGS sequence"/>
</dbReference>
<name>A0A919LXP1_KLEPN</name>
<evidence type="ECO:0000313" key="1">
    <source>
        <dbReference type="EMBL" id="GHK51627.1"/>
    </source>
</evidence>
<dbReference type="SUPFAM" id="SSF100950">
    <property type="entry name" value="NagB/RpiA/CoA transferase-like"/>
    <property type="match status" value="2"/>
</dbReference>
<protein>
    <recommendedName>
        <fullName evidence="3">Acetate CoA-transferase</fullName>
    </recommendedName>
</protein>
<dbReference type="EMBL" id="BNFF01000001">
    <property type="protein sequence ID" value="GHK51627.1"/>
    <property type="molecule type" value="Genomic_DNA"/>
</dbReference>
<gene>
    <name evidence="1" type="ORF">KPZU09_13630</name>
</gene>
<evidence type="ECO:0008006" key="3">
    <source>
        <dbReference type="Google" id="ProtNLM"/>
    </source>
</evidence>